<gene>
    <name evidence="2" type="ORF">EUGRSUZ_C01860</name>
</gene>
<reference evidence="2" key="1">
    <citation type="submission" date="2013-07" db="EMBL/GenBank/DDBJ databases">
        <title>The genome of Eucalyptus grandis.</title>
        <authorList>
            <person name="Schmutz J."/>
            <person name="Hayes R."/>
            <person name="Myburg A."/>
            <person name="Tuskan G."/>
            <person name="Grattapaglia D."/>
            <person name="Rokhsar D.S."/>
        </authorList>
    </citation>
    <scope>NUCLEOTIDE SEQUENCE</scope>
    <source>
        <tissue evidence="2">Leaf extractions</tissue>
    </source>
</reference>
<sequence>MMAPTSTILSIISSTLIGQAIHQNHSLATTSGSDYHHPTGEILLPNRVSYWPKQREKLSIRPMENARVSSSEGGKAFVPAGSH</sequence>
<accession>A0A059CQ74</accession>
<evidence type="ECO:0000256" key="1">
    <source>
        <dbReference type="SAM" id="MobiDB-lite"/>
    </source>
</evidence>
<protein>
    <submittedName>
        <fullName evidence="2">Uncharacterized protein</fullName>
    </submittedName>
</protein>
<name>A0A059CQ74_EUCGR</name>
<dbReference type="InParanoid" id="A0A059CQ74"/>
<evidence type="ECO:0000313" key="2">
    <source>
        <dbReference type="EMBL" id="KCW80507.1"/>
    </source>
</evidence>
<organism evidence="2">
    <name type="scientific">Eucalyptus grandis</name>
    <name type="common">Flooded gum</name>
    <dbReference type="NCBI Taxonomy" id="71139"/>
    <lineage>
        <taxon>Eukaryota</taxon>
        <taxon>Viridiplantae</taxon>
        <taxon>Streptophyta</taxon>
        <taxon>Embryophyta</taxon>
        <taxon>Tracheophyta</taxon>
        <taxon>Spermatophyta</taxon>
        <taxon>Magnoliopsida</taxon>
        <taxon>eudicotyledons</taxon>
        <taxon>Gunneridae</taxon>
        <taxon>Pentapetalae</taxon>
        <taxon>rosids</taxon>
        <taxon>malvids</taxon>
        <taxon>Myrtales</taxon>
        <taxon>Myrtaceae</taxon>
        <taxon>Myrtoideae</taxon>
        <taxon>Eucalypteae</taxon>
        <taxon>Eucalyptus</taxon>
    </lineage>
</organism>
<proteinExistence type="predicted"/>
<dbReference type="AlphaFoldDB" id="A0A059CQ74"/>
<feature type="region of interest" description="Disordered" evidence="1">
    <location>
        <begin position="62"/>
        <end position="83"/>
    </location>
</feature>
<dbReference type="Gramene" id="KCW80507">
    <property type="protein sequence ID" value="KCW80507"/>
    <property type="gene ID" value="EUGRSUZ_C01860"/>
</dbReference>
<dbReference type="EMBL" id="KK198755">
    <property type="protein sequence ID" value="KCW80507.1"/>
    <property type="molecule type" value="Genomic_DNA"/>
</dbReference>